<dbReference type="Proteomes" id="UP000245535">
    <property type="component" value="Unassembled WGS sequence"/>
</dbReference>
<dbReference type="PANTHER" id="PTHR34406">
    <property type="entry name" value="PROTEIN YCEI"/>
    <property type="match status" value="1"/>
</dbReference>
<keyword evidence="4" id="KW-1185">Reference proteome</keyword>
<dbReference type="AlphaFoldDB" id="A0A315ZIQ9"/>
<dbReference type="Pfam" id="PF04264">
    <property type="entry name" value="YceI"/>
    <property type="match status" value="1"/>
</dbReference>
<dbReference type="SUPFAM" id="SSF101874">
    <property type="entry name" value="YceI-like"/>
    <property type="match status" value="1"/>
</dbReference>
<organism evidence="3 4">
    <name type="scientific">Sediminitomix flava</name>
    <dbReference type="NCBI Taxonomy" id="379075"/>
    <lineage>
        <taxon>Bacteria</taxon>
        <taxon>Pseudomonadati</taxon>
        <taxon>Bacteroidota</taxon>
        <taxon>Cytophagia</taxon>
        <taxon>Cytophagales</taxon>
        <taxon>Flammeovirgaceae</taxon>
        <taxon>Sediminitomix</taxon>
    </lineage>
</organism>
<dbReference type="InterPro" id="IPR007372">
    <property type="entry name" value="Lipid/polyisoprenoid-bd_YceI"/>
</dbReference>
<feature type="domain" description="Lipid/polyisoprenoid-binding YceI-like" evidence="2">
    <location>
        <begin position="26"/>
        <end position="194"/>
    </location>
</feature>
<feature type="chain" id="PRO_5016303459" evidence="1">
    <location>
        <begin position="24"/>
        <end position="195"/>
    </location>
</feature>
<name>A0A315ZIQ9_SEDFL</name>
<dbReference type="InterPro" id="IPR036761">
    <property type="entry name" value="TTHA0802/YceI-like_sf"/>
</dbReference>
<evidence type="ECO:0000313" key="4">
    <source>
        <dbReference type="Proteomes" id="UP000245535"/>
    </source>
</evidence>
<gene>
    <name evidence="3" type="ORF">BC781_1011498</name>
</gene>
<dbReference type="PANTHER" id="PTHR34406:SF1">
    <property type="entry name" value="PROTEIN YCEI"/>
    <property type="match status" value="1"/>
</dbReference>
<dbReference type="OrthoDB" id="951410at2"/>
<evidence type="ECO:0000313" key="3">
    <source>
        <dbReference type="EMBL" id="PWJ45089.1"/>
    </source>
</evidence>
<sequence>MKKLTVLLLALATVFFAFKPANEKGTYAVKSAESTVKWIGKKVSGEHFGMISVKEGSLDVKKGQIKGGTFVIDMNTITVDDIQGEWADKLLGHLKSDDFFSVEKFNTATLEITNVKGKGSEVEVEGNLTIKGITKPIAFPAKVSIEGNTLTAEAKISVDRTQYDIKYGSGSFFDGLGDKMIYDNFDLEVALTAAL</sequence>
<feature type="signal peptide" evidence="1">
    <location>
        <begin position="1"/>
        <end position="23"/>
    </location>
</feature>
<reference evidence="3 4" key="1">
    <citation type="submission" date="2018-03" db="EMBL/GenBank/DDBJ databases">
        <title>Genomic Encyclopedia of Archaeal and Bacterial Type Strains, Phase II (KMG-II): from individual species to whole genera.</title>
        <authorList>
            <person name="Goeker M."/>
        </authorList>
    </citation>
    <scope>NUCLEOTIDE SEQUENCE [LARGE SCALE GENOMIC DNA]</scope>
    <source>
        <strain evidence="3 4">DSM 28229</strain>
    </source>
</reference>
<dbReference type="EMBL" id="QGDO01000001">
    <property type="protein sequence ID" value="PWJ45089.1"/>
    <property type="molecule type" value="Genomic_DNA"/>
</dbReference>
<protein>
    <submittedName>
        <fullName evidence="3">Polyisoprenoid-binding protein YceI</fullName>
    </submittedName>
</protein>
<dbReference type="Gene3D" id="2.40.128.110">
    <property type="entry name" value="Lipid/polyisoprenoid-binding, YceI-like"/>
    <property type="match status" value="1"/>
</dbReference>
<evidence type="ECO:0000259" key="2">
    <source>
        <dbReference type="SMART" id="SM00867"/>
    </source>
</evidence>
<accession>A0A315ZIQ9</accession>
<comment type="caution">
    <text evidence="3">The sequence shown here is derived from an EMBL/GenBank/DDBJ whole genome shotgun (WGS) entry which is preliminary data.</text>
</comment>
<dbReference type="SMART" id="SM00867">
    <property type="entry name" value="YceI"/>
    <property type="match status" value="1"/>
</dbReference>
<evidence type="ECO:0000256" key="1">
    <source>
        <dbReference type="SAM" id="SignalP"/>
    </source>
</evidence>
<keyword evidence="1" id="KW-0732">Signal</keyword>
<dbReference type="RefSeq" id="WP_109616541.1">
    <property type="nucleotide sequence ID" value="NZ_QGDO01000001.1"/>
</dbReference>
<proteinExistence type="predicted"/>